<keyword evidence="2" id="KW-1185">Reference proteome</keyword>
<dbReference type="EMBL" id="KV454539">
    <property type="protein sequence ID" value="ODV69148.1"/>
    <property type="molecule type" value="Genomic_DNA"/>
</dbReference>
<organism evidence="1 2">
    <name type="scientific">Hyphopichia burtonii NRRL Y-1933</name>
    <dbReference type="NCBI Taxonomy" id="984485"/>
    <lineage>
        <taxon>Eukaryota</taxon>
        <taxon>Fungi</taxon>
        <taxon>Dikarya</taxon>
        <taxon>Ascomycota</taxon>
        <taxon>Saccharomycotina</taxon>
        <taxon>Pichiomycetes</taxon>
        <taxon>Debaryomycetaceae</taxon>
        <taxon>Hyphopichia</taxon>
    </lineage>
</organism>
<proteinExistence type="predicted"/>
<protein>
    <submittedName>
        <fullName evidence="1">Uncharacterized protein</fullName>
    </submittedName>
</protein>
<name>A0A1E4RPI4_9ASCO</name>
<sequence>MGLSRNDVIQLEISSNLFEKLAKEYEDTLGLKLLDLKYELSGSTFRPLARKFCMIAAKTYFSYKRNLSEPVVTGSINKVSLIFTNEKKLESNTDLLDNCLESPLFKIHRIPDTNILTRWLKRKGLVLKVTLLLKNEEVKTLLQYDSESVNSNRESEPEYHIKKEELPLIQESVIDDSQSNPGSNQNINVISESQSSKAISPRLPASIEIQLQAAAEAGILNTLPVSDNSQIPALDIASSTQLISIEDANKNLERISIGYNFKVRAYISGWSPHNLTHICSKTYFPTGELGDPTLIPLEFYLTSVPPSCNGPPTILDESNLLVARIDEESILDFFNAESIERLYINLNMIQLQPNNIEMFELIIKKRSLGNTTGLPAYWTIENLNINDIKLDR</sequence>
<dbReference type="AlphaFoldDB" id="A0A1E4RPI4"/>
<dbReference type="RefSeq" id="XP_020078215.1">
    <property type="nucleotide sequence ID" value="XM_020220068.1"/>
</dbReference>
<dbReference type="OrthoDB" id="4024719at2759"/>
<evidence type="ECO:0000313" key="2">
    <source>
        <dbReference type="Proteomes" id="UP000095085"/>
    </source>
</evidence>
<reference evidence="2" key="1">
    <citation type="submission" date="2016-05" db="EMBL/GenBank/DDBJ databases">
        <title>Comparative genomics of biotechnologically important yeasts.</title>
        <authorList>
            <consortium name="DOE Joint Genome Institute"/>
            <person name="Riley R."/>
            <person name="Haridas S."/>
            <person name="Wolfe K.H."/>
            <person name="Lopes M.R."/>
            <person name="Hittinger C.T."/>
            <person name="Goker M."/>
            <person name="Salamov A."/>
            <person name="Wisecaver J."/>
            <person name="Long T.M."/>
            <person name="Aerts A.L."/>
            <person name="Barry K."/>
            <person name="Choi C."/>
            <person name="Clum A."/>
            <person name="Coughlan A.Y."/>
            <person name="Deshpande S."/>
            <person name="Douglass A.P."/>
            <person name="Hanson S.J."/>
            <person name="Klenk H.-P."/>
            <person name="Labutti K."/>
            <person name="Lapidus A."/>
            <person name="Lindquist E."/>
            <person name="Lipzen A."/>
            <person name="Meier-Kolthoff J.P."/>
            <person name="Ohm R.A."/>
            <person name="Otillar R.P."/>
            <person name="Pangilinan J."/>
            <person name="Peng Y."/>
            <person name="Rokas A."/>
            <person name="Rosa C.A."/>
            <person name="Scheuner C."/>
            <person name="Sibirny A.A."/>
            <person name="Slot J.C."/>
            <person name="Stielow J.B."/>
            <person name="Sun H."/>
            <person name="Kurtzman C.P."/>
            <person name="Blackwell M."/>
            <person name="Grigoriev I.V."/>
            <person name="Jeffries T.W."/>
        </authorList>
    </citation>
    <scope>NUCLEOTIDE SEQUENCE [LARGE SCALE GENOMIC DNA]</scope>
    <source>
        <strain evidence="2">NRRL Y-1933</strain>
    </source>
</reference>
<dbReference type="Proteomes" id="UP000095085">
    <property type="component" value="Unassembled WGS sequence"/>
</dbReference>
<accession>A0A1E4RPI4</accession>
<gene>
    <name evidence="1" type="ORF">HYPBUDRAFT_147657</name>
</gene>
<dbReference type="GeneID" id="30994618"/>
<evidence type="ECO:0000313" key="1">
    <source>
        <dbReference type="EMBL" id="ODV69148.1"/>
    </source>
</evidence>